<organism evidence="1 2">
    <name type="scientific">Flavisolibacter ginsengisoli DSM 18119</name>
    <dbReference type="NCBI Taxonomy" id="1121884"/>
    <lineage>
        <taxon>Bacteria</taxon>
        <taxon>Pseudomonadati</taxon>
        <taxon>Bacteroidota</taxon>
        <taxon>Chitinophagia</taxon>
        <taxon>Chitinophagales</taxon>
        <taxon>Chitinophagaceae</taxon>
        <taxon>Flavisolibacter</taxon>
    </lineage>
</organism>
<name>A0A1M5CDJ7_9BACT</name>
<reference evidence="1 2" key="1">
    <citation type="submission" date="2016-11" db="EMBL/GenBank/DDBJ databases">
        <authorList>
            <person name="Jaros S."/>
            <person name="Januszkiewicz K."/>
            <person name="Wedrychowicz H."/>
        </authorList>
    </citation>
    <scope>NUCLEOTIDE SEQUENCE [LARGE SCALE GENOMIC DNA]</scope>
    <source>
        <strain evidence="1 2">DSM 18119</strain>
    </source>
</reference>
<dbReference type="RefSeq" id="WP_072836040.1">
    <property type="nucleotide sequence ID" value="NZ_FQUU01000012.1"/>
</dbReference>
<dbReference type="AlphaFoldDB" id="A0A1M5CDJ7"/>
<evidence type="ECO:0000313" key="1">
    <source>
        <dbReference type="EMBL" id="SHF52854.1"/>
    </source>
</evidence>
<dbReference type="OrthoDB" id="668489at2"/>
<proteinExistence type="predicted"/>
<accession>A0A1M5CDJ7</accession>
<keyword evidence="2" id="KW-1185">Reference proteome</keyword>
<sequence length="194" mass="22146">MNKYFFSAVLLMVIAGCKKDSVVQPIPVPVHPLMFYKDLGNFEVSKGHSLTLDIDNDGISDCSFSVQLVGDPIMKVDKLQYYVFSRIKRNLLNDQNDESPMLNKYDLIKNEHPGYTWYELSFILLTQKIISDGGNTWLGLWKNADHKYLPFQIVKDNNLFHGWIELSLNTVTGKLILHRSGISTEANKEVKAGY</sequence>
<gene>
    <name evidence="1" type="ORF">SAMN02745131_02892</name>
</gene>
<dbReference type="PROSITE" id="PS51257">
    <property type="entry name" value="PROKAR_LIPOPROTEIN"/>
    <property type="match status" value="1"/>
</dbReference>
<protein>
    <recommendedName>
        <fullName evidence="3">Lipoprotein</fullName>
    </recommendedName>
</protein>
<dbReference type="Proteomes" id="UP000184048">
    <property type="component" value="Unassembled WGS sequence"/>
</dbReference>
<evidence type="ECO:0008006" key="3">
    <source>
        <dbReference type="Google" id="ProtNLM"/>
    </source>
</evidence>
<dbReference type="EMBL" id="FQUU01000012">
    <property type="protein sequence ID" value="SHF52854.1"/>
    <property type="molecule type" value="Genomic_DNA"/>
</dbReference>
<evidence type="ECO:0000313" key="2">
    <source>
        <dbReference type="Proteomes" id="UP000184048"/>
    </source>
</evidence>